<evidence type="ECO:0000313" key="5">
    <source>
        <dbReference type="EMBL" id="KAE8261545.1"/>
    </source>
</evidence>
<dbReference type="Gene3D" id="1.10.1280.10">
    <property type="entry name" value="Di-copper center containing domain from catechol oxidase"/>
    <property type="match status" value="1"/>
</dbReference>
<proteinExistence type="predicted"/>
<evidence type="ECO:0000256" key="3">
    <source>
        <dbReference type="SAM" id="MobiDB-lite"/>
    </source>
</evidence>
<keyword evidence="2" id="KW-0186">Copper</keyword>
<dbReference type="EMBL" id="LWDG02000966">
    <property type="protein sequence ID" value="KAE8261545.1"/>
    <property type="molecule type" value="Genomic_DNA"/>
</dbReference>
<comment type="caution">
    <text evidence="5">The sequence shown here is derived from an EMBL/GenBank/DDBJ whole genome shotgun (WGS) entry which is preliminary data.</text>
</comment>
<dbReference type="Pfam" id="PF00264">
    <property type="entry name" value="Tyrosinase"/>
    <property type="match status" value="1"/>
</dbReference>
<dbReference type="Proteomes" id="UP000078113">
    <property type="component" value="Unassembled WGS sequence"/>
</dbReference>
<reference evidence="5" key="1">
    <citation type="submission" date="2016-04" db="EMBL/GenBank/DDBJ databases">
        <authorList>
            <person name="Nguyen H.D."/>
            <person name="Samba Siva P."/>
            <person name="Cullis J."/>
            <person name="Levesque C.A."/>
            <person name="Hambleton S."/>
        </authorList>
    </citation>
    <scope>NUCLEOTIDE SEQUENCE</scope>
    <source>
        <strain evidence="5">DAOMC 236422</strain>
    </source>
</reference>
<dbReference type="PANTHER" id="PTHR11474:SF126">
    <property type="entry name" value="TYROSINASE-LIKE PROTEIN TYR-1-RELATED"/>
    <property type="match status" value="1"/>
</dbReference>
<dbReference type="InterPro" id="IPR050316">
    <property type="entry name" value="Tyrosinase/Hemocyanin"/>
</dbReference>
<name>A0A8X7T1G2_9BASI</name>
<feature type="domain" description="Tyrosinase copper-binding" evidence="4">
    <location>
        <begin position="143"/>
        <end position="154"/>
    </location>
</feature>
<evidence type="ECO:0000313" key="6">
    <source>
        <dbReference type="Proteomes" id="UP000078113"/>
    </source>
</evidence>
<dbReference type="InterPro" id="IPR008922">
    <property type="entry name" value="Di-copper_centre_dom_sf"/>
</dbReference>
<reference evidence="5" key="2">
    <citation type="journal article" date="2019" name="IMA Fungus">
        <title>Genome sequencing and comparison of five Tilletia species to identify candidate genes for the detection of regulated species infecting wheat.</title>
        <authorList>
            <person name="Nguyen H.D.T."/>
            <person name="Sultana T."/>
            <person name="Kesanakurti P."/>
            <person name="Hambleton S."/>
        </authorList>
    </citation>
    <scope>NUCLEOTIDE SEQUENCE</scope>
    <source>
        <strain evidence="5">DAOMC 236422</strain>
    </source>
</reference>
<accession>A0A8X7T1G2</accession>
<protein>
    <recommendedName>
        <fullName evidence="4">Tyrosinase copper-binding domain-containing protein</fullName>
    </recommendedName>
</protein>
<feature type="region of interest" description="Disordered" evidence="3">
    <location>
        <begin position="13"/>
        <end position="33"/>
    </location>
</feature>
<dbReference type="PROSITE" id="PS00498">
    <property type="entry name" value="TYROSINASE_2"/>
    <property type="match status" value="1"/>
</dbReference>
<dbReference type="PANTHER" id="PTHR11474">
    <property type="entry name" value="TYROSINASE FAMILY MEMBER"/>
    <property type="match status" value="1"/>
</dbReference>
<dbReference type="PRINTS" id="PR00092">
    <property type="entry name" value="TYROSINASE"/>
</dbReference>
<keyword evidence="6" id="KW-1185">Reference proteome</keyword>
<sequence>MPYWDWSADADTGNAAASPVLSDDVGIGGDDSPSGVGARGPLAYLPNEYINEGPDEDMPFYRPHYLNRTFGSGLARNRTSPLSEDAFNTTATQRVLLTNDNYRSFWVRLEGQRDRLDVVGMGPHSAIHRAFGGDMLLPQSANDPAFFLHHANVDRLWWL</sequence>
<organism evidence="5 6">
    <name type="scientific">Tilletia walkeri</name>
    <dbReference type="NCBI Taxonomy" id="117179"/>
    <lineage>
        <taxon>Eukaryota</taxon>
        <taxon>Fungi</taxon>
        <taxon>Dikarya</taxon>
        <taxon>Basidiomycota</taxon>
        <taxon>Ustilaginomycotina</taxon>
        <taxon>Exobasidiomycetes</taxon>
        <taxon>Tilletiales</taxon>
        <taxon>Tilletiaceae</taxon>
        <taxon>Tilletia</taxon>
    </lineage>
</organism>
<gene>
    <name evidence="5" type="ORF">A4X09_0g7648</name>
</gene>
<evidence type="ECO:0000259" key="4">
    <source>
        <dbReference type="PROSITE" id="PS00498"/>
    </source>
</evidence>
<dbReference type="InterPro" id="IPR002227">
    <property type="entry name" value="Tyrosinase_Cu-bd"/>
</dbReference>
<keyword evidence="1" id="KW-0479">Metal-binding</keyword>
<dbReference type="SUPFAM" id="SSF48056">
    <property type="entry name" value="Di-copper centre-containing domain"/>
    <property type="match status" value="1"/>
</dbReference>
<evidence type="ECO:0000256" key="1">
    <source>
        <dbReference type="ARBA" id="ARBA00022723"/>
    </source>
</evidence>
<dbReference type="AlphaFoldDB" id="A0A8X7T1G2"/>
<dbReference type="GO" id="GO:0016491">
    <property type="term" value="F:oxidoreductase activity"/>
    <property type="evidence" value="ECO:0007669"/>
    <property type="project" value="InterPro"/>
</dbReference>
<dbReference type="GO" id="GO:0046872">
    <property type="term" value="F:metal ion binding"/>
    <property type="evidence" value="ECO:0007669"/>
    <property type="project" value="UniProtKB-KW"/>
</dbReference>
<evidence type="ECO:0000256" key="2">
    <source>
        <dbReference type="ARBA" id="ARBA00023008"/>
    </source>
</evidence>